<proteinExistence type="predicted"/>
<dbReference type="RefSeq" id="WP_331218603.1">
    <property type="nucleotide sequence ID" value="NZ_JAZGQK010000043.1"/>
</dbReference>
<evidence type="ECO:0000313" key="1">
    <source>
        <dbReference type="EMBL" id="MEE6263809.1"/>
    </source>
</evidence>
<keyword evidence="2" id="KW-1185">Reference proteome</keyword>
<accession>A0ABU7S530</accession>
<gene>
    <name evidence="1" type="ORF">V1633_35715</name>
</gene>
<dbReference type="EMBL" id="JAZGQK010000043">
    <property type="protein sequence ID" value="MEE6263809.1"/>
    <property type="molecule type" value="Genomic_DNA"/>
</dbReference>
<evidence type="ECO:0000313" key="2">
    <source>
        <dbReference type="Proteomes" id="UP001332243"/>
    </source>
</evidence>
<sequence length="58" mass="6272">MSERLRCCVCGEETAGADDYVLIQLSAAQSPATQWLGAHASHLNSVLARGFQVEVHLM</sequence>
<protein>
    <submittedName>
        <fullName evidence="1">Uncharacterized protein</fullName>
    </submittedName>
</protein>
<dbReference type="Proteomes" id="UP001332243">
    <property type="component" value="Unassembled WGS sequence"/>
</dbReference>
<name>A0ABU7S530_9ACTN</name>
<reference evidence="1 2" key="1">
    <citation type="submission" date="2024-01" db="EMBL/GenBank/DDBJ databases">
        <title>Genome insights into Plantactinospora sonchi sp. nov.</title>
        <authorList>
            <person name="Wang L."/>
        </authorList>
    </citation>
    <scope>NUCLEOTIDE SEQUENCE [LARGE SCALE GENOMIC DNA]</scope>
    <source>
        <strain evidence="1 2">NEAU-QY2</strain>
    </source>
</reference>
<comment type="caution">
    <text evidence="1">The sequence shown here is derived from an EMBL/GenBank/DDBJ whole genome shotgun (WGS) entry which is preliminary data.</text>
</comment>
<organism evidence="1 2">
    <name type="scientific">Plantactinospora sonchi</name>
    <dbReference type="NCBI Taxonomy" id="1544735"/>
    <lineage>
        <taxon>Bacteria</taxon>
        <taxon>Bacillati</taxon>
        <taxon>Actinomycetota</taxon>
        <taxon>Actinomycetes</taxon>
        <taxon>Micromonosporales</taxon>
        <taxon>Micromonosporaceae</taxon>
        <taxon>Plantactinospora</taxon>
    </lineage>
</organism>